<name>E3HD21_ILYPC</name>
<dbReference type="Proteomes" id="UP000006875">
    <property type="component" value="Plasmid pILYOP01"/>
</dbReference>
<protein>
    <submittedName>
        <fullName evidence="2">Appr-1-p processing domain protein</fullName>
    </submittedName>
</protein>
<keyword evidence="2" id="KW-0614">Plasmid</keyword>
<reference evidence="2 3" key="1">
    <citation type="journal article" date="2010" name="Stand. Genomic Sci.">
        <title>Complete genome sequence of Ilyobacter polytropus type strain (CuHbu1).</title>
        <authorList>
            <person name="Sikorski J."/>
            <person name="Chertkov O."/>
            <person name="Lapidus A."/>
            <person name="Nolan M."/>
            <person name="Lucas S."/>
            <person name="Del Rio T.G."/>
            <person name="Tice H."/>
            <person name="Cheng J.F."/>
            <person name="Tapia R."/>
            <person name="Han C."/>
            <person name="Goodwin L."/>
            <person name="Pitluck S."/>
            <person name="Liolios K."/>
            <person name="Ivanova N."/>
            <person name="Mavromatis K."/>
            <person name="Mikhailova N."/>
            <person name="Pati A."/>
            <person name="Chen A."/>
            <person name="Palaniappan K."/>
            <person name="Land M."/>
            <person name="Hauser L."/>
            <person name="Chang Y.J."/>
            <person name="Jeffries C.D."/>
            <person name="Brambilla E."/>
            <person name="Yasawong M."/>
            <person name="Rohde M."/>
            <person name="Pukall R."/>
            <person name="Spring S."/>
            <person name="Goker M."/>
            <person name="Woyke T."/>
            <person name="Bristow J."/>
            <person name="Eisen J.A."/>
            <person name="Markowitz V."/>
            <person name="Hugenholtz P."/>
            <person name="Kyrpides N.C."/>
            <person name="Klenk H.P."/>
        </authorList>
    </citation>
    <scope>NUCLEOTIDE SEQUENCE [LARGE SCALE GENOMIC DNA]</scope>
    <source>
        <strain evidence="3">ATCC 51220 / DSM 2926 / LMG 16218 / CuHBu1</strain>
        <plasmid evidence="3">pILYOP01</plasmid>
    </source>
</reference>
<dbReference type="SMART" id="SM00506">
    <property type="entry name" value="A1pp"/>
    <property type="match status" value="1"/>
</dbReference>
<dbReference type="OrthoDB" id="6194521at2"/>
<dbReference type="InterPro" id="IPR002589">
    <property type="entry name" value="Macro_dom"/>
</dbReference>
<dbReference type="PANTHER" id="PTHR11106">
    <property type="entry name" value="GANGLIOSIDE INDUCED DIFFERENTIATION ASSOCIATED PROTEIN 2-RELATED"/>
    <property type="match status" value="1"/>
</dbReference>
<dbReference type="InterPro" id="IPR043472">
    <property type="entry name" value="Macro_dom-like"/>
</dbReference>
<proteinExistence type="predicted"/>
<dbReference type="EMBL" id="CP002282">
    <property type="protein sequence ID" value="ADO84497.1"/>
    <property type="molecule type" value="Genomic_DNA"/>
</dbReference>
<dbReference type="HOGENOM" id="CLU_046550_5_1_0"/>
<sequence length="175" mass="19277">MWDWSKLSIVRGDITKQKADVIVNAANVSLLGGGGVDGAIHKAAGPELLKECKKFHGCPTGEARVTKAYNLNAEYIIHTPGPIWRGGFFDEESLLRKSYVSSLKKAIELKVKSIAFPSISTGGHKFPLDTASEIALNTISEFLNSEENEIENIYIVCKSEDTFNQYEESKRKLVG</sequence>
<dbReference type="AlphaFoldDB" id="E3HD21"/>
<geneLocation type="plasmid" evidence="2 3">
    <name>pILYOP01</name>
</geneLocation>
<dbReference type="Gene3D" id="3.40.220.10">
    <property type="entry name" value="Leucine Aminopeptidase, subunit E, domain 1"/>
    <property type="match status" value="1"/>
</dbReference>
<dbReference type="KEGG" id="ipo:Ilyop_2742"/>
<evidence type="ECO:0000313" key="2">
    <source>
        <dbReference type="EMBL" id="ADO84497.1"/>
    </source>
</evidence>
<accession>E3HD21</accession>
<feature type="domain" description="Macro" evidence="1">
    <location>
        <begin position="1"/>
        <end position="174"/>
    </location>
</feature>
<evidence type="ECO:0000259" key="1">
    <source>
        <dbReference type="PROSITE" id="PS51154"/>
    </source>
</evidence>
<organism evidence="2 3">
    <name type="scientific">Ilyobacter polytropus (strain ATCC 51220 / DSM 2926 / LMG 16218 / CuHBu1)</name>
    <dbReference type="NCBI Taxonomy" id="572544"/>
    <lineage>
        <taxon>Bacteria</taxon>
        <taxon>Fusobacteriati</taxon>
        <taxon>Fusobacteriota</taxon>
        <taxon>Fusobacteriia</taxon>
        <taxon>Fusobacteriales</taxon>
        <taxon>Fusobacteriaceae</taxon>
        <taxon>Ilyobacter</taxon>
    </lineage>
</organism>
<dbReference type="CDD" id="cd02908">
    <property type="entry name" value="Macro_OAADPr_deacetylase"/>
    <property type="match status" value="1"/>
</dbReference>
<evidence type="ECO:0000313" key="3">
    <source>
        <dbReference type="Proteomes" id="UP000006875"/>
    </source>
</evidence>
<dbReference type="PANTHER" id="PTHR11106:SF27">
    <property type="entry name" value="MACRO DOMAIN-CONTAINING PROTEIN"/>
    <property type="match status" value="1"/>
</dbReference>
<gene>
    <name evidence="2" type="ordered locus">Ilyop_2742</name>
</gene>
<dbReference type="PROSITE" id="PS51154">
    <property type="entry name" value="MACRO"/>
    <property type="match status" value="1"/>
</dbReference>
<dbReference type="SUPFAM" id="SSF52949">
    <property type="entry name" value="Macro domain-like"/>
    <property type="match status" value="1"/>
</dbReference>
<keyword evidence="3" id="KW-1185">Reference proteome</keyword>
<dbReference type="Pfam" id="PF01661">
    <property type="entry name" value="Macro"/>
    <property type="match status" value="1"/>
</dbReference>
<dbReference type="RefSeq" id="WP_013389150.1">
    <property type="nucleotide sequence ID" value="NC_014633.1"/>
</dbReference>